<feature type="region of interest" description="Disordered" evidence="1">
    <location>
        <begin position="23"/>
        <end position="57"/>
    </location>
</feature>
<keyword evidence="5" id="KW-1185">Reference proteome</keyword>
<dbReference type="RefSeq" id="WP_271994740.1">
    <property type="nucleotide sequence ID" value="NZ_JAQNDN010000001.1"/>
</dbReference>
<feature type="domain" description="Lcl C-terminal" evidence="3">
    <location>
        <begin position="90"/>
        <end position="166"/>
    </location>
</feature>
<feature type="compositionally biased region" description="Low complexity" evidence="1">
    <location>
        <begin position="23"/>
        <end position="50"/>
    </location>
</feature>
<gene>
    <name evidence="4" type="ORF">POL58_04410</name>
</gene>
<accession>A0ABT5AZN4</accession>
<evidence type="ECO:0000256" key="2">
    <source>
        <dbReference type="SAM" id="SignalP"/>
    </source>
</evidence>
<feature type="chain" id="PRO_5045249972" evidence="2">
    <location>
        <begin position="20"/>
        <end position="169"/>
    </location>
</feature>
<protein>
    <submittedName>
        <fullName evidence="4">DUF1566 domain-containing protein</fullName>
    </submittedName>
</protein>
<dbReference type="EMBL" id="JAQNDN010000001">
    <property type="protein sequence ID" value="MDC0666963.1"/>
    <property type="molecule type" value="Genomic_DNA"/>
</dbReference>
<comment type="caution">
    <text evidence="4">The sequence shown here is derived from an EMBL/GenBank/DDBJ whole genome shotgun (WGS) entry which is preliminary data.</text>
</comment>
<proteinExistence type="predicted"/>
<evidence type="ECO:0000313" key="4">
    <source>
        <dbReference type="EMBL" id="MDC0666963.1"/>
    </source>
</evidence>
<evidence type="ECO:0000259" key="3">
    <source>
        <dbReference type="Pfam" id="PF07603"/>
    </source>
</evidence>
<dbReference type="InterPro" id="IPR011460">
    <property type="entry name" value="Lcl_C"/>
</dbReference>
<evidence type="ECO:0000256" key="1">
    <source>
        <dbReference type="SAM" id="MobiDB-lite"/>
    </source>
</evidence>
<keyword evidence="2" id="KW-0732">Signal</keyword>
<dbReference type="Proteomes" id="UP001217838">
    <property type="component" value="Unassembled WGS sequence"/>
</dbReference>
<sequence>MHARPFLVLALLCACGSEAAKTAPAAASAPPVKAEPATPPAKTEPFAEPKLNPPAPPDGAALLPDRKKPIYVQRCDPGHACPDLLQPAGETHCRDLELGGFKHWRLPDREEVKRLGEIAGLEQAEGFHWTRTAFAEDAAQAWIVDPKSGQETTIPRNRKPFRVRCVFEP</sequence>
<dbReference type="Pfam" id="PF07603">
    <property type="entry name" value="Lcl_C"/>
    <property type="match status" value="1"/>
</dbReference>
<dbReference type="PROSITE" id="PS51257">
    <property type="entry name" value="PROKAR_LIPOPROTEIN"/>
    <property type="match status" value="1"/>
</dbReference>
<feature type="signal peptide" evidence="2">
    <location>
        <begin position="1"/>
        <end position="19"/>
    </location>
</feature>
<evidence type="ECO:0000313" key="5">
    <source>
        <dbReference type="Proteomes" id="UP001217838"/>
    </source>
</evidence>
<reference evidence="4 5" key="1">
    <citation type="submission" date="2022-11" db="EMBL/GenBank/DDBJ databases">
        <title>Minimal conservation of predation-associated metabolite biosynthetic gene clusters underscores biosynthetic potential of Myxococcota including descriptions for ten novel species: Archangium lansinium sp. nov., Myxococcus landrumus sp. nov., Nannocystis bai.</title>
        <authorList>
            <person name="Ahearne A."/>
            <person name="Stevens C."/>
            <person name="Dowd S."/>
        </authorList>
    </citation>
    <scope>NUCLEOTIDE SEQUENCE [LARGE SCALE GENOMIC DNA]</scope>
    <source>
        <strain evidence="4 5">NCELM</strain>
    </source>
</reference>
<organism evidence="4 5">
    <name type="scientific">Nannocystis radixulma</name>
    <dbReference type="NCBI Taxonomy" id="2995305"/>
    <lineage>
        <taxon>Bacteria</taxon>
        <taxon>Pseudomonadati</taxon>
        <taxon>Myxococcota</taxon>
        <taxon>Polyangia</taxon>
        <taxon>Nannocystales</taxon>
        <taxon>Nannocystaceae</taxon>
        <taxon>Nannocystis</taxon>
    </lineage>
</organism>
<name>A0ABT5AZN4_9BACT</name>